<reference evidence="1 2" key="1">
    <citation type="submission" date="2018-11" db="EMBL/GenBank/DDBJ databases">
        <title>Sequencing the genomes of 1000 actinobacteria strains.</title>
        <authorList>
            <person name="Klenk H.-P."/>
        </authorList>
    </citation>
    <scope>NUCLEOTIDE SEQUENCE [LARGE SCALE GENOMIC DNA]</scope>
    <source>
        <strain evidence="1 2">DSM 14012</strain>
    </source>
</reference>
<dbReference type="InterPro" id="IPR018163">
    <property type="entry name" value="Thr/Ala-tRNA-synth_IIc_edit"/>
</dbReference>
<keyword evidence="1" id="KW-0436">Ligase</keyword>
<dbReference type="GO" id="GO:0000166">
    <property type="term" value="F:nucleotide binding"/>
    <property type="evidence" value="ECO:0007669"/>
    <property type="project" value="InterPro"/>
</dbReference>
<dbReference type="Gene3D" id="3.30.980.10">
    <property type="entry name" value="Threonyl-trna Synthetase, Chain A, domain 2"/>
    <property type="match status" value="1"/>
</dbReference>
<dbReference type="EMBL" id="RKHL01000001">
    <property type="protein sequence ID" value="ROR83131.1"/>
    <property type="molecule type" value="Genomic_DNA"/>
</dbReference>
<dbReference type="SUPFAM" id="SSF55186">
    <property type="entry name" value="ThrRS/AlaRS common domain"/>
    <property type="match status" value="1"/>
</dbReference>
<protein>
    <submittedName>
        <fullName evidence="1">Alanyl-tRNA synthetase</fullName>
    </submittedName>
</protein>
<dbReference type="RefSeq" id="WP_085513698.1">
    <property type="nucleotide sequence ID" value="NZ_FXAP01000006.1"/>
</dbReference>
<keyword evidence="1" id="KW-0030">Aminoacyl-tRNA synthetase</keyword>
<proteinExistence type="predicted"/>
<dbReference type="AlphaFoldDB" id="A0A3N2C6K2"/>
<sequence>MSLPVTDTRVTYPSGALVSTGTVLHVEPAGDHLAVVLDETACHPVDAAWPDQPADTATITFGAGTSAEEVAVIDCVVAASDGTQLYLGADIPVKKGTEGWAFLVAHLVSTEAARSAVEGATARIEVEAPTRHALSAGHTGCHLASLALNTALADAWRKEVVPDALGAPDFDALACESSRIAPNASTDRYRIGKSLRRKGFDPAALDDLDALGSRIRNTLDGWLDSGAAVRIDREGELLTDRRSWHCELPGGPAVIACGGTHVASLRQFSSIAVWLEREDVDGAVVLSMVSTVVPAG</sequence>
<dbReference type="GO" id="GO:0004812">
    <property type="term" value="F:aminoacyl-tRNA ligase activity"/>
    <property type="evidence" value="ECO:0007669"/>
    <property type="project" value="UniProtKB-KW"/>
</dbReference>
<evidence type="ECO:0000313" key="1">
    <source>
        <dbReference type="EMBL" id="ROR83131.1"/>
    </source>
</evidence>
<organism evidence="1 2">
    <name type="scientific">Plantibacter flavus</name>
    <dbReference type="NCBI Taxonomy" id="150123"/>
    <lineage>
        <taxon>Bacteria</taxon>
        <taxon>Bacillati</taxon>
        <taxon>Actinomycetota</taxon>
        <taxon>Actinomycetes</taxon>
        <taxon>Micrococcales</taxon>
        <taxon>Microbacteriaceae</taxon>
        <taxon>Plantibacter</taxon>
    </lineage>
</organism>
<dbReference type="Proteomes" id="UP000266915">
    <property type="component" value="Unassembled WGS sequence"/>
</dbReference>
<comment type="caution">
    <text evidence="1">The sequence shown here is derived from an EMBL/GenBank/DDBJ whole genome shotgun (WGS) entry which is preliminary data.</text>
</comment>
<keyword evidence="2" id="KW-1185">Reference proteome</keyword>
<gene>
    <name evidence="1" type="ORF">EDD42_3235</name>
</gene>
<evidence type="ECO:0000313" key="2">
    <source>
        <dbReference type="Proteomes" id="UP000266915"/>
    </source>
</evidence>
<name>A0A3N2C6K2_9MICO</name>
<accession>A0A3N2C6K2</accession>